<feature type="domain" description="DUF447" evidence="3">
    <location>
        <begin position="175"/>
        <end position="224"/>
    </location>
</feature>
<proteinExistence type="predicted"/>
<dbReference type="Pfam" id="PF20766">
    <property type="entry name" value="DUF447_C"/>
    <property type="match status" value="1"/>
</dbReference>
<organism evidence="4 5">
    <name type="scientific">Methanopyrus kandleri</name>
    <dbReference type="NCBI Taxonomy" id="2320"/>
    <lineage>
        <taxon>Archaea</taxon>
        <taxon>Methanobacteriati</taxon>
        <taxon>Methanobacteriota</taxon>
        <taxon>Methanomada group</taxon>
        <taxon>Methanopyri</taxon>
        <taxon>Methanopyrales</taxon>
        <taxon>Methanopyraceae</taxon>
        <taxon>Methanopyrus</taxon>
    </lineage>
</organism>
<evidence type="ECO:0000256" key="1">
    <source>
        <dbReference type="SAM" id="MobiDB-lite"/>
    </source>
</evidence>
<dbReference type="AlphaFoldDB" id="A0A832TI79"/>
<protein>
    <submittedName>
        <fullName evidence="4">DUF447 family protein</fullName>
    </submittedName>
</protein>
<evidence type="ECO:0000259" key="3">
    <source>
        <dbReference type="Pfam" id="PF20766"/>
    </source>
</evidence>
<feature type="compositionally biased region" description="Basic and acidic residues" evidence="1">
    <location>
        <begin position="225"/>
        <end position="241"/>
    </location>
</feature>
<dbReference type="EMBL" id="DUJS01000004">
    <property type="protein sequence ID" value="HII70663.1"/>
    <property type="molecule type" value="Genomic_DNA"/>
</dbReference>
<evidence type="ECO:0000313" key="5">
    <source>
        <dbReference type="Proteomes" id="UP000619545"/>
    </source>
</evidence>
<sequence>MLSGDETLTVYLARVLSCPELFRVSTPEEARRIAEKILSGEIEPPLEFFGLRRDAVNEVLAVTDGPAGENVAPVGLRVRGDSIVVNLYPGSRTYENFVRTEELTACIVPDPIRFLKALSKELAIETVGDGTKVAEGTRAYLELEAKEIHEGKPLTAELQVVGWGLLHPRPRALVRGESALLEALVELTRIHLDEDHVDACKRALEVVKRTIWSEEYQWAVEKVERELRGKEDGPDHQDTSPRIRRATGG</sequence>
<dbReference type="GeneID" id="1477498"/>
<evidence type="ECO:0000259" key="2">
    <source>
        <dbReference type="Pfam" id="PF04289"/>
    </source>
</evidence>
<feature type="region of interest" description="Disordered" evidence="1">
    <location>
        <begin position="225"/>
        <end position="249"/>
    </location>
</feature>
<dbReference type="Proteomes" id="UP000619545">
    <property type="component" value="Unassembled WGS sequence"/>
</dbReference>
<dbReference type="Gene3D" id="2.30.110.10">
    <property type="entry name" value="Electron Transport, Fmn-binding Protein, Chain A"/>
    <property type="match status" value="1"/>
</dbReference>
<dbReference type="InterPro" id="IPR007386">
    <property type="entry name" value="DUF447_N"/>
</dbReference>
<name>A0A832TI79_9EURY</name>
<dbReference type="RefSeq" id="WP_011018567.1">
    <property type="nucleotide sequence ID" value="NZ_DUJS01000004.1"/>
</dbReference>
<dbReference type="SUPFAM" id="SSF50475">
    <property type="entry name" value="FMN-binding split barrel"/>
    <property type="match status" value="1"/>
</dbReference>
<accession>A0A832TI79</accession>
<evidence type="ECO:0000313" key="4">
    <source>
        <dbReference type="EMBL" id="HII70663.1"/>
    </source>
</evidence>
<dbReference type="Pfam" id="PF04289">
    <property type="entry name" value="DUF447_N"/>
    <property type="match status" value="1"/>
</dbReference>
<dbReference type="InterPro" id="IPR012349">
    <property type="entry name" value="Split_barrel_FMN-bd"/>
</dbReference>
<reference evidence="4" key="1">
    <citation type="journal article" date="2020" name="bioRxiv">
        <title>A rank-normalized archaeal taxonomy based on genome phylogeny resolves widespread incomplete and uneven classifications.</title>
        <authorList>
            <person name="Rinke C."/>
            <person name="Chuvochina M."/>
            <person name="Mussig A.J."/>
            <person name="Chaumeil P.-A."/>
            <person name="Waite D.W."/>
            <person name="Whitman W.B."/>
            <person name="Parks D.H."/>
            <person name="Hugenholtz P."/>
        </authorList>
    </citation>
    <scope>NUCLEOTIDE SEQUENCE</scope>
    <source>
        <strain evidence="4">UBA8853</strain>
    </source>
</reference>
<dbReference type="InterPro" id="IPR049288">
    <property type="entry name" value="DUF447_C"/>
</dbReference>
<comment type="caution">
    <text evidence="4">The sequence shown here is derived from an EMBL/GenBank/DDBJ whole genome shotgun (WGS) entry which is preliminary data.</text>
</comment>
<dbReference type="Gene3D" id="1.20.58.290">
    <property type="entry name" value="Hypothetical membrane protein ta0354_69_121"/>
    <property type="match status" value="1"/>
</dbReference>
<gene>
    <name evidence="4" type="ORF">HA336_05460</name>
</gene>
<feature type="domain" description="DUF447" evidence="2">
    <location>
        <begin position="57"/>
        <end position="165"/>
    </location>
</feature>